<evidence type="ECO:0000259" key="1">
    <source>
        <dbReference type="Pfam" id="PF01494"/>
    </source>
</evidence>
<dbReference type="PANTHER" id="PTHR42842:SF3">
    <property type="entry name" value="FAD_NAD(P)-BINDING OXIDOREDUCTASE FAMILY PROTEIN"/>
    <property type="match status" value="1"/>
</dbReference>
<feature type="domain" description="FAD-dependent protein C-terminal" evidence="2">
    <location>
        <begin position="283"/>
        <end position="477"/>
    </location>
</feature>
<dbReference type="InterPro" id="IPR049516">
    <property type="entry name" value="FAD-depend_C"/>
</dbReference>
<dbReference type="PANTHER" id="PTHR42842">
    <property type="entry name" value="FAD/NAD(P)-BINDING OXIDOREDUCTASE"/>
    <property type="match status" value="1"/>
</dbReference>
<dbReference type="Gene3D" id="3.30.70.2700">
    <property type="match status" value="1"/>
</dbReference>
<dbReference type="RefSeq" id="WP_186832941.1">
    <property type="nucleotide sequence ID" value="NZ_JAEQMG010000048.1"/>
</dbReference>
<name>A0A934WR76_9FIRM</name>
<dbReference type="GO" id="GO:0004497">
    <property type="term" value="F:monooxygenase activity"/>
    <property type="evidence" value="ECO:0007669"/>
    <property type="project" value="UniProtKB-KW"/>
</dbReference>
<dbReference type="InterPro" id="IPR028348">
    <property type="entry name" value="FAD-binding_protein"/>
</dbReference>
<comment type="caution">
    <text evidence="3">The sequence shown here is derived from an EMBL/GenBank/DDBJ whole genome shotgun (WGS) entry which is preliminary data.</text>
</comment>
<gene>
    <name evidence="3" type="ORF">JKK62_05210</name>
</gene>
<protein>
    <submittedName>
        <fullName evidence="3">FAD-dependent monooxygenase</fullName>
    </submittedName>
</protein>
<dbReference type="InterPro" id="IPR036188">
    <property type="entry name" value="FAD/NAD-bd_sf"/>
</dbReference>
<dbReference type="Pfam" id="PF21688">
    <property type="entry name" value="FAD-depend_C"/>
    <property type="match status" value="1"/>
</dbReference>
<keyword evidence="3" id="KW-0560">Oxidoreductase</keyword>
<keyword evidence="3" id="KW-0503">Monooxygenase</keyword>
<evidence type="ECO:0000259" key="2">
    <source>
        <dbReference type="Pfam" id="PF21688"/>
    </source>
</evidence>
<feature type="domain" description="FAD-binding" evidence="1">
    <location>
        <begin position="98"/>
        <end position="128"/>
    </location>
</feature>
<keyword evidence="4" id="KW-1185">Reference proteome</keyword>
<dbReference type="Proteomes" id="UP000633365">
    <property type="component" value="Unassembled WGS sequence"/>
</dbReference>
<dbReference type="AlphaFoldDB" id="A0A934WR76"/>
<reference evidence="3" key="1">
    <citation type="submission" date="2021-01" db="EMBL/GenBank/DDBJ databases">
        <title>Genome public.</title>
        <authorList>
            <person name="Liu C."/>
            <person name="Sun Q."/>
        </authorList>
    </citation>
    <scope>NUCLEOTIDE SEQUENCE</scope>
    <source>
        <strain evidence="3">M6</strain>
    </source>
</reference>
<evidence type="ECO:0000313" key="3">
    <source>
        <dbReference type="EMBL" id="MBK6088054.1"/>
    </source>
</evidence>
<dbReference type="Gene3D" id="3.50.50.60">
    <property type="entry name" value="FAD/NAD(P)-binding domain"/>
    <property type="match status" value="2"/>
</dbReference>
<proteinExistence type="predicted"/>
<dbReference type="InterPro" id="IPR002938">
    <property type="entry name" value="FAD-bd"/>
</dbReference>
<accession>A0A934WR76</accession>
<dbReference type="SUPFAM" id="SSF51905">
    <property type="entry name" value="FAD/NAD(P)-binding domain"/>
    <property type="match status" value="1"/>
</dbReference>
<dbReference type="PIRSF" id="PIRSF038984">
    <property type="entry name" value="FAD_binding_protein"/>
    <property type="match status" value="1"/>
</dbReference>
<dbReference type="GO" id="GO:0071949">
    <property type="term" value="F:FAD binding"/>
    <property type="evidence" value="ECO:0007669"/>
    <property type="project" value="InterPro"/>
</dbReference>
<organism evidence="3 4">
    <name type="scientific">Ruminococcus difficilis</name>
    <dbReference type="NCBI Taxonomy" id="2763069"/>
    <lineage>
        <taxon>Bacteria</taxon>
        <taxon>Bacillati</taxon>
        <taxon>Bacillota</taxon>
        <taxon>Clostridia</taxon>
        <taxon>Eubacteriales</taxon>
        <taxon>Oscillospiraceae</taxon>
        <taxon>Ruminococcus</taxon>
    </lineage>
</organism>
<dbReference type="Pfam" id="PF01494">
    <property type="entry name" value="FAD_binding_3"/>
    <property type="match status" value="1"/>
</dbReference>
<dbReference type="EMBL" id="JAEQMG010000048">
    <property type="protein sequence ID" value="MBK6088054.1"/>
    <property type="molecule type" value="Genomic_DNA"/>
</dbReference>
<sequence length="527" mass="57699">MIRLSNIKLPLGYSDDDIRAVCAKELRVPIKAIQQASLYRRSIDARHKNDIHYTTSIDITLSGNEQAALNKAKCKNAAITEPYRYIPLTPKNKDKRPLIVGTGPAGLFCALTLAQSGIRPIVIERGSRVEERTEAVNRMWQKAVLDAECNVQFGEGGAGTFSDGKLNTGTKDGRSRKVLLEFAAHGAPDEILYNAKPHIGTDKLRDTVKSIREELIALGAEVHFDTKLTDIKTNDGAITAAEVEHDGTKRLIECNEIVLAIGHSARDTFELIHGMGIHIEPKPFSVGVRIEHLRENIDRSQYGAAHSRLPAAYYKQNVHLKDGRGVYTFCMCPGGVVVAAQSEENSVVTNGMSEFARDKVNSNAALLVSVHPDDIVGEHRLKGMFWQRELEHKAFVAGGGDYRAPIIRVGDFLNKEISTRLGEVTPSYLPGTEFASMDDILPPFVTDSLREAIPMIDRRLHGFNHPDAILTAVESRSSSPIRITRDENMQSVSLKGLYPCGEGAGYAGGIVSAAVDGIKVAEKIITT</sequence>
<evidence type="ECO:0000313" key="4">
    <source>
        <dbReference type="Proteomes" id="UP000633365"/>
    </source>
</evidence>